<dbReference type="EMBL" id="BOQL01000100">
    <property type="protein sequence ID" value="GIM80556.1"/>
    <property type="molecule type" value="Genomic_DNA"/>
</dbReference>
<feature type="transmembrane region" description="Helical" evidence="1">
    <location>
        <begin position="35"/>
        <end position="56"/>
    </location>
</feature>
<proteinExistence type="predicted"/>
<feature type="transmembrane region" description="Helical" evidence="1">
    <location>
        <begin position="103"/>
        <end position="121"/>
    </location>
</feature>
<keyword evidence="1" id="KW-0812">Transmembrane</keyword>
<reference evidence="2" key="1">
    <citation type="submission" date="2021-03" db="EMBL/GenBank/DDBJ databases">
        <title>Whole genome shotgun sequence of Actinoplanes auranticolor NBRC 12245.</title>
        <authorList>
            <person name="Komaki H."/>
            <person name="Tamura T."/>
        </authorList>
    </citation>
    <scope>NUCLEOTIDE SEQUENCE</scope>
    <source>
        <strain evidence="2">NBRC 12245</strain>
    </source>
</reference>
<protein>
    <submittedName>
        <fullName evidence="2">Uncharacterized protein</fullName>
    </submittedName>
</protein>
<accession>A0A919T040</accession>
<gene>
    <name evidence="2" type="ORF">Aau02nite_91100</name>
</gene>
<feature type="transmembrane region" description="Helical" evidence="1">
    <location>
        <begin position="77"/>
        <end position="97"/>
    </location>
</feature>
<sequence>MTIAIVIMVVLTTFFTAGGISLLTAGELPGLPLAVGGAVMQIGAIALLTATWHVRRTLDGQTIARSSIMTARRTSKWVRRTTLSTIIVLIVYGLIRLTLGDPWSLATAGIIGVALFLLATSSKNIGLAQDRALNTQGTDGPQIADQPLRE</sequence>
<evidence type="ECO:0000256" key="1">
    <source>
        <dbReference type="SAM" id="Phobius"/>
    </source>
</evidence>
<dbReference type="Proteomes" id="UP000681340">
    <property type="component" value="Unassembled WGS sequence"/>
</dbReference>
<name>A0A919T040_9ACTN</name>
<evidence type="ECO:0000313" key="3">
    <source>
        <dbReference type="Proteomes" id="UP000681340"/>
    </source>
</evidence>
<keyword evidence="3" id="KW-1185">Reference proteome</keyword>
<organism evidence="2 3">
    <name type="scientific">Actinoplanes auranticolor</name>
    <dbReference type="NCBI Taxonomy" id="47988"/>
    <lineage>
        <taxon>Bacteria</taxon>
        <taxon>Bacillati</taxon>
        <taxon>Actinomycetota</taxon>
        <taxon>Actinomycetes</taxon>
        <taxon>Micromonosporales</taxon>
        <taxon>Micromonosporaceae</taxon>
        <taxon>Actinoplanes</taxon>
    </lineage>
</organism>
<comment type="caution">
    <text evidence="2">The sequence shown here is derived from an EMBL/GenBank/DDBJ whole genome shotgun (WGS) entry which is preliminary data.</text>
</comment>
<dbReference type="AlphaFoldDB" id="A0A919T040"/>
<dbReference type="RefSeq" id="WP_212994883.1">
    <property type="nucleotide sequence ID" value="NZ_BAABEA010000018.1"/>
</dbReference>
<keyword evidence="1" id="KW-0472">Membrane</keyword>
<keyword evidence="1" id="KW-1133">Transmembrane helix</keyword>
<evidence type="ECO:0000313" key="2">
    <source>
        <dbReference type="EMBL" id="GIM80556.1"/>
    </source>
</evidence>